<sequence length="170" mass="19637">MVMDFLKTFASKRLSWLLLAGSAFMLELTAIYFQHVMSLQPCIMCVYERLVMVGLISAGLIGCINPKQKYIRWPSFMLWGYSALQGVSLAKTHVYVQSNYTPETHCDLVPNFPSWIPLHEWMPWMFQPTGTCAEIAWQFLGLSMPQWLVIIFSVYSITFVVFLVPQLLKR</sequence>
<evidence type="ECO:0000256" key="3">
    <source>
        <dbReference type="ARBA" id="ARBA00022448"/>
    </source>
</evidence>
<proteinExistence type="inferred from homology"/>
<comment type="caution">
    <text evidence="16">The sequence shown here is derived from an EMBL/GenBank/DDBJ whole genome shotgun (WGS) entry which is preliminary data.</text>
</comment>
<keyword evidence="11 14" id="KW-1015">Disulfide bond</keyword>
<evidence type="ECO:0000256" key="5">
    <source>
        <dbReference type="ARBA" id="ARBA00022519"/>
    </source>
</evidence>
<accession>A0A418Y9T9</accession>
<dbReference type="InterPro" id="IPR022920">
    <property type="entry name" value="Disulphide_bond_form_DsbB"/>
</dbReference>
<evidence type="ECO:0000256" key="14">
    <source>
        <dbReference type="HAMAP-Rule" id="MF_00286"/>
    </source>
</evidence>
<evidence type="ECO:0000256" key="11">
    <source>
        <dbReference type="ARBA" id="ARBA00023157"/>
    </source>
</evidence>
<comment type="caution">
    <text evidence="14">Lacks conserved residue(s) required for the propagation of feature annotation.</text>
</comment>
<dbReference type="GO" id="GO:0009055">
    <property type="term" value="F:electron transfer activity"/>
    <property type="evidence" value="ECO:0007669"/>
    <property type="project" value="UniProtKB-UniRule"/>
</dbReference>
<comment type="function">
    <text evidence="14">Required for disulfide bond formation in some periplasmic proteins. Acts by oxidizing the DsbA protein.</text>
</comment>
<evidence type="ECO:0000256" key="8">
    <source>
        <dbReference type="ARBA" id="ARBA00022989"/>
    </source>
</evidence>
<evidence type="ECO:0000313" key="17">
    <source>
        <dbReference type="Proteomes" id="UP000283255"/>
    </source>
</evidence>
<evidence type="ECO:0000256" key="1">
    <source>
        <dbReference type="ARBA" id="ARBA00004429"/>
    </source>
</evidence>
<dbReference type="InterPro" id="IPR003752">
    <property type="entry name" value="DiS_bond_form_DsbB/BdbC"/>
</dbReference>
<keyword evidence="9 14" id="KW-0560">Oxidoreductase</keyword>
<keyword evidence="3 14" id="KW-0813">Transport</keyword>
<dbReference type="GO" id="GO:0006457">
    <property type="term" value="P:protein folding"/>
    <property type="evidence" value="ECO:0007669"/>
    <property type="project" value="InterPro"/>
</dbReference>
<dbReference type="InterPro" id="IPR023380">
    <property type="entry name" value="DsbB-like_sf"/>
</dbReference>
<evidence type="ECO:0000256" key="2">
    <source>
        <dbReference type="ARBA" id="ARBA00008823"/>
    </source>
</evidence>
<comment type="similarity">
    <text evidence="2 14">Belongs to the DsbB family.</text>
</comment>
<evidence type="ECO:0000256" key="10">
    <source>
        <dbReference type="ARBA" id="ARBA00023136"/>
    </source>
</evidence>
<feature type="disulfide bond" description="Redox-active" evidence="14">
    <location>
        <begin position="42"/>
        <end position="45"/>
    </location>
</feature>
<organism evidence="16 17">
    <name type="scientific">Motilimonas pumila</name>
    <dbReference type="NCBI Taxonomy" id="2303987"/>
    <lineage>
        <taxon>Bacteria</taxon>
        <taxon>Pseudomonadati</taxon>
        <taxon>Pseudomonadota</taxon>
        <taxon>Gammaproteobacteria</taxon>
        <taxon>Alteromonadales</taxon>
        <taxon>Alteromonadales genera incertae sedis</taxon>
        <taxon>Motilimonas</taxon>
    </lineage>
</organism>
<feature type="topological domain" description="Periplasmic" evidence="14">
    <location>
        <begin position="33"/>
        <end position="50"/>
    </location>
</feature>
<dbReference type="Proteomes" id="UP000283255">
    <property type="component" value="Unassembled WGS sequence"/>
</dbReference>
<feature type="topological domain" description="Cytoplasmic" evidence="14">
    <location>
        <begin position="166"/>
        <end position="170"/>
    </location>
</feature>
<dbReference type="GO" id="GO:0005886">
    <property type="term" value="C:plasma membrane"/>
    <property type="evidence" value="ECO:0007669"/>
    <property type="project" value="UniProtKB-SubCell"/>
</dbReference>
<protein>
    <recommendedName>
        <fullName evidence="14">Disulfide bond formation protein B</fullName>
    </recommendedName>
    <alternativeName>
        <fullName evidence="14">Disulfide oxidoreductase</fullName>
    </alternativeName>
</protein>
<dbReference type="GO" id="GO:0015035">
    <property type="term" value="F:protein-disulfide reductase activity"/>
    <property type="evidence" value="ECO:0007669"/>
    <property type="project" value="UniProtKB-UniRule"/>
</dbReference>
<evidence type="ECO:0000256" key="12">
    <source>
        <dbReference type="ARBA" id="ARBA00023186"/>
    </source>
</evidence>
<dbReference type="PANTHER" id="PTHR36570">
    <property type="entry name" value="DISULFIDE BOND FORMATION PROTEIN B"/>
    <property type="match status" value="1"/>
</dbReference>
<keyword evidence="12 14" id="KW-0143">Chaperone</keyword>
<reference evidence="16 17" key="2">
    <citation type="submission" date="2019-01" db="EMBL/GenBank/DDBJ databases">
        <title>Motilimonas pumilus sp. nov., isolated from the gut of sea cucumber (Apostichopus japonicus).</title>
        <authorList>
            <person name="Wang F.-Q."/>
            <person name="Ren L.-H."/>
            <person name="Lin Y.-W."/>
            <person name="Sun G.-H."/>
            <person name="Du Z.-J."/>
            <person name="Zhao J.-X."/>
            <person name="Liu X.-J."/>
            <person name="Liu L.-J."/>
        </authorList>
    </citation>
    <scope>NUCLEOTIDE SEQUENCE [LARGE SCALE GENOMIC DNA]</scope>
    <source>
        <strain evidence="16 17">PLHSC7-2</strain>
    </source>
</reference>
<name>A0A418Y9T9_9GAMM</name>
<evidence type="ECO:0000313" key="16">
    <source>
        <dbReference type="EMBL" id="RJG38274.1"/>
    </source>
</evidence>
<keyword evidence="7 14" id="KW-0249">Electron transport</keyword>
<dbReference type="Gene3D" id="1.20.1550.10">
    <property type="entry name" value="DsbB-like"/>
    <property type="match status" value="1"/>
</dbReference>
<keyword evidence="17" id="KW-1185">Reference proteome</keyword>
<dbReference type="PANTHER" id="PTHR36570:SF2">
    <property type="entry name" value="DISULFIDE BOND FORMATION PROTEIN B"/>
    <property type="match status" value="1"/>
</dbReference>
<keyword evidence="5" id="KW-0997">Cell inner membrane</keyword>
<keyword evidence="13 14" id="KW-0676">Redox-active center</keyword>
<dbReference type="SUPFAM" id="SSF158442">
    <property type="entry name" value="DsbB-like"/>
    <property type="match status" value="1"/>
</dbReference>
<dbReference type="Pfam" id="PF02600">
    <property type="entry name" value="DsbB"/>
    <property type="match status" value="1"/>
</dbReference>
<feature type="disulfide bond" description="Redox-active" evidence="14">
    <location>
        <begin position="106"/>
        <end position="132"/>
    </location>
</feature>
<reference evidence="16 17" key="1">
    <citation type="submission" date="2018-09" db="EMBL/GenBank/DDBJ databases">
        <authorList>
            <person name="Wang F."/>
        </authorList>
    </citation>
    <scope>NUCLEOTIDE SEQUENCE [LARGE SCALE GENOMIC DNA]</scope>
    <source>
        <strain evidence="16 17">PLHSC7-2</strain>
    </source>
</reference>
<dbReference type="HAMAP" id="MF_00286">
    <property type="entry name" value="DsbB"/>
    <property type="match status" value="1"/>
</dbReference>
<feature type="transmembrane region" description="Helical" evidence="15">
    <location>
        <begin position="147"/>
        <end position="168"/>
    </location>
</feature>
<dbReference type="InterPro" id="IPR050183">
    <property type="entry name" value="DsbB"/>
</dbReference>
<feature type="topological domain" description="Cytoplasmic" evidence="14">
    <location>
        <begin position="1"/>
        <end position="15"/>
    </location>
</feature>
<feature type="transmembrane region" description="Helical" evidence="15">
    <location>
        <begin position="76"/>
        <end position="96"/>
    </location>
</feature>
<evidence type="ECO:0000256" key="13">
    <source>
        <dbReference type="ARBA" id="ARBA00023284"/>
    </source>
</evidence>
<dbReference type="OrthoDB" id="3711263at2"/>
<keyword evidence="10 14" id="KW-0472">Membrane</keyword>
<keyword evidence="6 14" id="KW-0812">Transmembrane</keyword>
<keyword evidence="8 14" id="KW-1133">Transmembrane helix</keyword>
<feature type="transmembrane region" description="Helical" evidence="15">
    <location>
        <begin position="46"/>
        <end position="64"/>
    </location>
</feature>
<comment type="subcellular location">
    <subcellularLocation>
        <location evidence="1">Cell inner membrane</location>
        <topology evidence="1">Multi-pass membrane protein</topology>
    </subcellularLocation>
    <subcellularLocation>
        <location evidence="14">Cell membrane</location>
        <topology evidence="14">Multi-pass membrane protein</topology>
    </subcellularLocation>
</comment>
<evidence type="ECO:0000256" key="4">
    <source>
        <dbReference type="ARBA" id="ARBA00022475"/>
    </source>
</evidence>
<gene>
    <name evidence="14 16" type="primary">dsbB</name>
    <name evidence="16" type="ORF">D1Z90_19180</name>
</gene>
<evidence type="ECO:0000256" key="9">
    <source>
        <dbReference type="ARBA" id="ARBA00023002"/>
    </source>
</evidence>
<evidence type="ECO:0000256" key="15">
    <source>
        <dbReference type="SAM" id="Phobius"/>
    </source>
</evidence>
<evidence type="ECO:0000256" key="7">
    <source>
        <dbReference type="ARBA" id="ARBA00022982"/>
    </source>
</evidence>
<keyword evidence="4 14" id="KW-1003">Cell membrane</keyword>
<dbReference type="AlphaFoldDB" id="A0A418Y9T9"/>
<dbReference type="EMBL" id="QZCH01000042">
    <property type="protein sequence ID" value="RJG38274.1"/>
    <property type="molecule type" value="Genomic_DNA"/>
</dbReference>
<evidence type="ECO:0000256" key="6">
    <source>
        <dbReference type="ARBA" id="ARBA00022692"/>
    </source>
</evidence>
<dbReference type="NCBIfam" id="NF002485">
    <property type="entry name" value="PRK01749.1"/>
    <property type="match status" value="1"/>
</dbReference>
<feature type="topological domain" description="Periplasmic" evidence="14">
    <location>
        <begin position="92"/>
        <end position="146"/>
    </location>
</feature>